<accession>A0A6J5LP06</accession>
<proteinExistence type="predicted"/>
<protein>
    <submittedName>
        <fullName evidence="1">Uncharacterized protein</fullName>
    </submittedName>
</protein>
<evidence type="ECO:0000313" key="1">
    <source>
        <dbReference type="EMBL" id="CAB4136294.1"/>
    </source>
</evidence>
<gene>
    <name evidence="1" type="ORF">UFOVP299_41</name>
</gene>
<organism evidence="1">
    <name type="scientific">uncultured Caudovirales phage</name>
    <dbReference type="NCBI Taxonomy" id="2100421"/>
    <lineage>
        <taxon>Viruses</taxon>
        <taxon>Duplodnaviria</taxon>
        <taxon>Heunggongvirae</taxon>
        <taxon>Uroviricota</taxon>
        <taxon>Caudoviricetes</taxon>
        <taxon>Peduoviridae</taxon>
        <taxon>Maltschvirus</taxon>
        <taxon>Maltschvirus maltsch</taxon>
    </lineage>
</organism>
<reference evidence="1" key="1">
    <citation type="submission" date="2020-04" db="EMBL/GenBank/DDBJ databases">
        <authorList>
            <person name="Chiriac C."/>
            <person name="Salcher M."/>
            <person name="Ghai R."/>
            <person name="Kavagutti S V."/>
        </authorList>
    </citation>
    <scope>NUCLEOTIDE SEQUENCE</scope>
</reference>
<dbReference type="EMBL" id="LR796313">
    <property type="protein sequence ID" value="CAB4136294.1"/>
    <property type="molecule type" value="Genomic_DNA"/>
</dbReference>
<sequence length="81" mass="9836">MNNTKIKNLKKFYKFCVKNGLNVANINFENLDFEIPKNLESSFKNRSQEIKMQFNYVFNQPNEQKRFFNNDYKEIIFIAKN</sequence>
<name>A0A6J5LP06_9CAUD</name>